<evidence type="ECO:0000256" key="2">
    <source>
        <dbReference type="ARBA" id="ARBA00022448"/>
    </source>
</evidence>
<proteinExistence type="inferred from homology"/>
<dbReference type="InterPro" id="IPR037272">
    <property type="entry name" value="SNS_sf"/>
</dbReference>
<keyword evidence="5 8" id="KW-0472">Membrane</keyword>
<dbReference type="PROSITE" id="PS00610">
    <property type="entry name" value="NA_NEUROTRAN_SYMP_1"/>
    <property type="match status" value="1"/>
</dbReference>
<name>A0ABQ9EBB5_TEGGR</name>
<feature type="transmembrane region" description="Helical" evidence="8">
    <location>
        <begin position="234"/>
        <end position="252"/>
    </location>
</feature>
<evidence type="ECO:0000256" key="1">
    <source>
        <dbReference type="ARBA" id="ARBA00004141"/>
    </source>
</evidence>
<evidence type="ECO:0000313" key="9">
    <source>
        <dbReference type="EMBL" id="KAJ8302634.1"/>
    </source>
</evidence>
<feature type="transmembrane region" description="Helical" evidence="8">
    <location>
        <begin position="485"/>
        <end position="511"/>
    </location>
</feature>
<keyword evidence="6" id="KW-0325">Glycoprotein</keyword>
<keyword evidence="10" id="KW-1185">Reference proteome</keyword>
<dbReference type="PROSITE" id="PS50267">
    <property type="entry name" value="NA_NEUROTRAN_SYMP_3"/>
    <property type="match status" value="1"/>
</dbReference>
<dbReference type="EMBL" id="JARBDR010000917">
    <property type="protein sequence ID" value="KAJ8302634.1"/>
    <property type="molecule type" value="Genomic_DNA"/>
</dbReference>
<keyword evidence="4 8" id="KW-1133">Transmembrane helix</keyword>
<feature type="transmembrane region" description="Helical" evidence="8">
    <location>
        <begin position="346"/>
        <end position="367"/>
    </location>
</feature>
<feature type="transmembrane region" description="Helical" evidence="8">
    <location>
        <begin position="264"/>
        <end position="284"/>
    </location>
</feature>
<keyword evidence="3 7" id="KW-0812">Transmembrane</keyword>
<organism evidence="9 10">
    <name type="scientific">Tegillarca granosa</name>
    <name type="common">Malaysian cockle</name>
    <name type="synonym">Anadara granosa</name>
    <dbReference type="NCBI Taxonomy" id="220873"/>
    <lineage>
        <taxon>Eukaryota</taxon>
        <taxon>Metazoa</taxon>
        <taxon>Spiralia</taxon>
        <taxon>Lophotrochozoa</taxon>
        <taxon>Mollusca</taxon>
        <taxon>Bivalvia</taxon>
        <taxon>Autobranchia</taxon>
        <taxon>Pteriomorphia</taxon>
        <taxon>Arcoida</taxon>
        <taxon>Arcoidea</taxon>
        <taxon>Arcidae</taxon>
        <taxon>Tegillarca</taxon>
    </lineage>
</organism>
<comment type="subcellular location">
    <subcellularLocation>
        <location evidence="1">Membrane</location>
        <topology evidence="1">Multi-pass membrane protein</topology>
    </subcellularLocation>
</comment>
<keyword evidence="2 7" id="KW-0813">Transport</keyword>
<gene>
    <name evidence="9" type="ORF">KUTeg_019030</name>
</gene>
<dbReference type="InterPro" id="IPR000175">
    <property type="entry name" value="Na/ntran_symport"/>
</dbReference>
<comment type="caution">
    <text evidence="9">The sequence shown here is derived from an EMBL/GenBank/DDBJ whole genome shotgun (WGS) entry which is preliminary data.</text>
</comment>
<evidence type="ECO:0000313" key="10">
    <source>
        <dbReference type="Proteomes" id="UP001217089"/>
    </source>
</evidence>
<dbReference type="SUPFAM" id="SSF161070">
    <property type="entry name" value="SNF-like"/>
    <property type="match status" value="1"/>
</dbReference>
<dbReference type="Proteomes" id="UP001217089">
    <property type="component" value="Unassembled WGS sequence"/>
</dbReference>
<keyword evidence="7" id="KW-0769">Symport</keyword>
<dbReference type="Pfam" id="PF00209">
    <property type="entry name" value="SNF"/>
    <property type="match status" value="1"/>
</dbReference>
<evidence type="ECO:0000256" key="8">
    <source>
        <dbReference type="SAM" id="Phobius"/>
    </source>
</evidence>
<feature type="transmembrane region" description="Helical" evidence="8">
    <location>
        <begin position="531"/>
        <end position="556"/>
    </location>
</feature>
<feature type="transmembrane region" description="Helical" evidence="8">
    <location>
        <begin position="111"/>
        <end position="132"/>
    </location>
</feature>
<evidence type="ECO:0000256" key="7">
    <source>
        <dbReference type="RuleBase" id="RU003732"/>
    </source>
</evidence>
<protein>
    <recommendedName>
        <fullName evidence="7">Transporter</fullName>
    </recommendedName>
</protein>
<evidence type="ECO:0000256" key="4">
    <source>
        <dbReference type="ARBA" id="ARBA00022989"/>
    </source>
</evidence>
<comment type="similarity">
    <text evidence="7">Belongs to the sodium:neurotransmitter symporter (SNF) (TC 2.A.22) family.</text>
</comment>
<dbReference type="NCBIfam" id="NF037979">
    <property type="entry name" value="Na_transp"/>
    <property type="match status" value="1"/>
</dbReference>
<evidence type="ECO:0000256" key="3">
    <source>
        <dbReference type="ARBA" id="ARBA00022692"/>
    </source>
</evidence>
<accession>A0ABQ9EBB5</accession>
<feature type="transmembrane region" description="Helical" evidence="8">
    <location>
        <begin position="153"/>
        <end position="181"/>
    </location>
</feature>
<dbReference type="PRINTS" id="PR01206">
    <property type="entry name" value="ORPHTRNSPORT"/>
</dbReference>
<dbReference type="PRINTS" id="PR00176">
    <property type="entry name" value="NANEUSMPORT"/>
</dbReference>
<feature type="transmembrane region" description="Helical" evidence="8">
    <location>
        <begin position="81"/>
        <end position="99"/>
    </location>
</feature>
<dbReference type="PANTHER" id="PTHR11616">
    <property type="entry name" value="SODIUM/CHLORIDE DEPENDENT TRANSPORTER"/>
    <property type="match status" value="1"/>
</dbReference>
<dbReference type="InterPro" id="IPR002438">
    <property type="entry name" value="Neutral_aa_SLC6"/>
</dbReference>
<dbReference type="PANTHER" id="PTHR11616:SF182">
    <property type="entry name" value="TRANSPORTER"/>
    <property type="match status" value="1"/>
</dbReference>
<dbReference type="PROSITE" id="PS00754">
    <property type="entry name" value="NA_NEUROTRAN_SYMP_2"/>
    <property type="match status" value="1"/>
</dbReference>
<evidence type="ECO:0000256" key="6">
    <source>
        <dbReference type="ARBA" id="ARBA00023180"/>
    </source>
</evidence>
<reference evidence="9 10" key="1">
    <citation type="submission" date="2022-12" db="EMBL/GenBank/DDBJ databases">
        <title>Chromosome-level genome of Tegillarca granosa.</title>
        <authorList>
            <person name="Kim J."/>
        </authorList>
    </citation>
    <scope>NUCLEOTIDE SEQUENCE [LARGE SCALE GENOMIC DNA]</scope>
    <source>
        <strain evidence="9">Teg-2019</strain>
        <tissue evidence="9">Adductor muscle</tissue>
    </source>
</reference>
<feature type="transmembrane region" description="Helical" evidence="8">
    <location>
        <begin position="317"/>
        <end position="334"/>
    </location>
</feature>
<evidence type="ECO:0000256" key="5">
    <source>
        <dbReference type="ARBA" id="ARBA00023136"/>
    </source>
</evidence>
<sequence length="600" mass="67397">MESNENEKFELNNLIEKGHAHFVDEKDKEKLTLPSPGTSYGSTMSIGPEASTANLLKIDLERKINRHTGEERETWGNRAEFLLSLVGYAVGLGNVWRFPYLTQKNGGGAFLIPYAIMLAIEGIPLFYLELAIGQRLRKGAVGAWNEVSPYLQGLGLASAVVSFNVALYYNTIMAWCILYLVQSFQSPLPWSTCPMVSNGNMTVMEPECEKSGPTSYFWYRETLNIATSIESTSILNWKLAIALLAAWLIVYACMVKGIKSSGKVVYVTATFPYLVLVIFFFRGVTLKGFERGLEHLFVPEWSKLTDPAVWLDAATQIFYSFGLAFGCLIALSSYNPVRNNFVNEALFVTICDFFTSIFTASVVFSVLGFKATMAYEECLRHANHTSQHTSTTTSSNRPVCDFKTFIEENINFFLYTFNKKAGSGTGLAFIAFTEAINQFPVAQLWSVLFFLMLFTLGLDSMFGTLEGALTSINDMMLFPTVRKEIICGITCLVSFIISLCFATTTGSYVFSLFDSFSANIPLLGFIDIVPWPWWCQLLAAVLILSSLLWIPGVALVKYFKLLPYKEEVPTYFPEEELIEERNIKPHENTFIEKHIFGYKD</sequence>
<feature type="transmembrane region" description="Helical" evidence="8">
    <location>
        <begin position="444"/>
        <end position="465"/>
    </location>
</feature>